<dbReference type="OrthoDB" id="1311366at2"/>
<feature type="domain" description="Conjugative transposon TraM C-terminal" evidence="1">
    <location>
        <begin position="247"/>
        <end position="396"/>
    </location>
</feature>
<dbReference type="InterPro" id="IPR022187">
    <property type="entry name" value="Conjug_transposon_TraM"/>
</dbReference>
<dbReference type="Pfam" id="PF12508">
    <property type="entry name" value="Transposon_TraM"/>
    <property type="match status" value="1"/>
</dbReference>
<organism evidence="2 3">
    <name type="scientific">Bacteroides acidifaciens</name>
    <dbReference type="NCBI Taxonomy" id="85831"/>
    <lineage>
        <taxon>Bacteria</taxon>
        <taxon>Pseudomonadati</taxon>
        <taxon>Bacteroidota</taxon>
        <taxon>Bacteroidia</taxon>
        <taxon>Bacteroidales</taxon>
        <taxon>Bacteroidaceae</taxon>
        <taxon>Bacteroides</taxon>
    </lineage>
</organism>
<sequence length="400" mass="43859">MMTFEELKTKVNGWFQPKNEAERAKLKKYAIVFPAMFLTFIVAIWLIFGSGFSSDKTDTSNANMELPYGDNAEIEGNKLKAMEAKALEDEKHRQDSVVQTFTEMADTMPTNISEEPTAIESSAQAYQSVQASLEDFYIPEDQSAAQVAELQARIDELEMQNAYAQQQTQQPNEVELMEKSYQLAAQYLGTGNGGQQAVIVDEPEKERKVMPVNQVNRNVVSSLSAATSERSFSTAVGGKHQNFKNTISACIASDQSVIDGQSVKLRTLEPMWIGNSLLPKNTTIVGSARLQSERLEITVESIEALGCIMEVDLAVYDSDGQEGINIPNSMESDALKEIGANMGSTVGTSINISTNAGAQIVSDVGRGLLNGVGQYLTKKVRQVKVHLKSGYKVMLKQVEQ</sequence>
<dbReference type="EMBL" id="SPPV01000004">
    <property type="protein sequence ID" value="TFU51891.1"/>
    <property type="molecule type" value="Genomic_DNA"/>
</dbReference>
<dbReference type="InterPro" id="IPR055407">
    <property type="entry name" value="TraM_C"/>
</dbReference>
<evidence type="ECO:0000259" key="1">
    <source>
        <dbReference type="Pfam" id="PF12508"/>
    </source>
</evidence>
<name>A0A7K3MHE4_9BACE</name>
<dbReference type="Proteomes" id="UP000298073">
    <property type="component" value="Unassembled WGS sequence"/>
</dbReference>
<reference evidence="2 3" key="1">
    <citation type="submission" date="2019-03" db="EMBL/GenBank/DDBJ databases">
        <title>Diversity of the mouse oral microbiome.</title>
        <authorList>
            <person name="Joseph S."/>
            <person name="Aduse-Opoku J."/>
            <person name="Curtis M."/>
            <person name="Wade W."/>
            <person name="Hashim A."/>
        </authorList>
    </citation>
    <scope>NUCLEOTIDE SEQUENCE [LARGE SCALE GENOMIC DNA]</scope>
    <source>
        <strain evidence="2 3">P2318</strain>
    </source>
</reference>
<dbReference type="NCBIfam" id="TIGR03779">
    <property type="entry name" value="Bac_Flav_CT_M"/>
    <property type="match status" value="1"/>
</dbReference>
<accession>A0A7K3MHE4</accession>
<comment type="caution">
    <text evidence="2">The sequence shown here is derived from an EMBL/GenBank/DDBJ whole genome shotgun (WGS) entry which is preliminary data.</text>
</comment>
<protein>
    <submittedName>
        <fullName evidence="2">Conjugative transposon protein TraM</fullName>
    </submittedName>
</protein>
<evidence type="ECO:0000313" key="2">
    <source>
        <dbReference type="EMBL" id="TFU51891.1"/>
    </source>
</evidence>
<dbReference type="AlphaFoldDB" id="A0A7K3MHE4"/>
<evidence type="ECO:0000313" key="3">
    <source>
        <dbReference type="Proteomes" id="UP000298073"/>
    </source>
</evidence>
<proteinExistence type="predicted"/>
<gene>
    <name evidence="2" type="primary">traM</name>
    <name evidence="2" type="ORF">E4T97_03470</name>
</gene>